<feature type="coiled-coil region" evidence="1">
    <location>
        <begin position="317"/>
        <end position="365"/>
    </location>
</feature>
<dbReference type="PANTHER" id="PTHR18978:SF1">
    <property type="entry name" value="GRIP1-ASSOCIATED PROTEIN 1"/>
    <property type="match status" value="1"/>
</dbReference>
<feature type="coiled-coil region" evidence="1">
    <location>
        <begin position="399"/>
        <end position="426"/>
    </location>
</feature>
<feature type="region of interest" description="Disordered" evidence="2">
    <location>
        <begin position="612"/>
        <end position="639"/>
    </location>
</feature>
<dbReference type="GO" id="GO:0098837">
    <property type="term" value="C:postsynaptic recycling endosome"/>
    <property type="evidence" value="ECO:0007669"/>
    <property type="project" value="TreeGrafter"/>
</dbReference>
<feature type="coiled-coil region" evidence="1">
    <location>
        <begin position="640"/>
        <end position="667"/>
    </location>
</feature>
<feature type="region of interest" description="Disordered" evidence="2">
    <location>
        <begin position="175"/>
        <end position="196"/>
    </location>
</feature>
<feature type="coiled-coil region" evidence="1">
    <location>
        <begin position="462"/>
        <end position="571"/>
    </location>
</feature>
<evidence type="ECO:0000256" key="1">
    <source>
        <dbReference type="SAM" id="Coils"/>
    </source>
</evidence>
<reference evidence="3" key="1">
    <citation type="submission" date="2025-08" db="UniProtKB">
        <authorList>
            <consortium name="Ensembl"/>
        </authorList>
    </citation>
    <scope>IDENTIFICATION</scope>
</reference>
<evidence type="ECO:0000256" key="2">
    <source>
        <dbReference type="SAM" id="MobiDB-lite"/>
    </source>
</evidence>
<dbReference type="GO" id="GO:1905244">
    <property type="term" value="P:regulation of modification of synaptic structure"/>
    <property type="evidence" value="ECO:0007669"/>
    <property type="project" value="TreeGrafter"/>
</dbReference>
<proteinExistence type="predicted"/>
<organism evidence="3 4">
    <name type="scientific">Cyprinus carpio</name>
    <name type="common">Common carp</name>
    <dbReference type="NCBI Taxonomy" id="7962"/>
    <lineage>
        <taxon>Eukaryota</taxon>
        <taxon>Metazoa</taxon>
        <taxon>Chordata</taxon>
        <taxon>Craniata</taxon>
        <taxon>Vertebrata</taxon>
        <taxon>Euteleostomi</taxon>
        <taxon>Actinopterygii</taxon>
        <taxon>Neopterygii</taxon>
        <taxon>Teleostei</taxon>
        <taxon>Ostariophysi</taxon>
        <taxon>Cypriniformes</taxon>
        <taxon>Cyprinidae</taxon>
        <taxon>Cyprininae</taxon>
        <taxon>Cyprinus</taxon>
    </lineage>
</organism>
<evidence type="ECO:0000313" key="3">
    <source>
        <dbReference type="Ensembl" id="ENSCCRP00020100896.1"/>
    </source>
</evidence>
<feature type="coiled-coil region" evidence="1">
    <location>
        <begin position="31"/>
        <end position="158"/>
    </location>
</feature>
<dbReference type="AlphaFoldDB" id="A0A8C2JZH3"/>
<dbReference type="GO" id="GO:0098978">
    <property type="term" value="C:glutamatergic synapse"/>
    <property type="evidence" value="ECO:0007669"/>
    <property type="project" value="TreeGrafter"/>
</dbReference>
<gene>
    <name evidence="3" type="primary">LOC109101197</name>
</gene>
<dbReference type="Proteomes" id="UP000694701">
    <property type="component" value="Unplaced"/>
</dbReference>
<dbReference type="Ensembl" id="ENSCCRT00020110304.1">
    <property type="protein sequence ID" value="ENSCCRP00020100896.1"/>
    <property type="gene ID" value="ENSCCRG00020046324.1"/>
</dbReference>
<dbReference type="GO" id="GO:0098887">
    <property type="term" value="P:neurotransmitter receptor transport, endosome to postsynaptic membrane"/>
    <property type="evidence" value="ECO:0007669"/>
    <property type="project" value="TreeGrafter"/>
</dbReference>
<dbReference type="PANTHER" id="PTHR18978">
    <property type="entry name" value="GRIP-1 ASSOCIATED PROTEIN 1"/>
    <property type="match status" value="1"/>
</dbReference>
<dbReference type="GO" id="GO:0099152">
    <property type="term" value="P:regulation of neurotransmitter receptor transport, endosome to postsynaptic membrane"/>
    <property type="evidence" value="ECO:0007669"/>
    <property type="project" value="TreeGrafter"/>
</dbReference>
<sequence>MAQALSEEEFHRMQAQLLELRTQNYQLSDELRKNTAELNSVRQKTSNLEKDYVKAQKVVAFLGFSEVDALLSENKMLQGKLHSQEDDFRLQNSTLMQELSKLCSQIEQLELENRRLREGQGLEGPASSSASGPVDAELLRLQAENSALQKKLKALQECADVNDGKAALIDGSAGTNGVQSDASGLSDDPSAPGNDQIDQVTDNGFQSHQGWVAVSCSGGSETKIDEIQQRKEEELKSINLRVQKVQTDLMAANQNVAELKEQLQSKQKEHEMAIHALKDQIQTVKTQELNLLREQNLALNAELQQRHTEQESFLAQKDDLNSQLQESNRANSRLLEQLTELGLEKDKLQQELEEARKTADKRKVMLDELAIEMAEEKSRHKEELSDVRLQHEKEVLSIRARYEKELRGLHEEKNRTEEEIRSQLRDERARTKELESLQPYVEELKAQVQSMEGTKGWFERRLKEAEETMENSKLDHAEEIQRLQKAHTLQLEAKAAEVEAVKQQVTGMQKEREELNNTISKLKQEIKDTVDGQRILEKKGSSALKDLKRQLHLERKRADKLQERLQEILTNTKTRTGLEELVLSEINSPSRTQQTGDSSSISSFSYREIMKDGASAPSTNKSNTSSPQSQRPADLSDDEVSELFQRLAEVQQEKWMLEEKVKHLEVSCASMADDICKKTAIIETYVMDSRRGGAVAHGAQGERGGLSSVLRDLVKPGDENLREMNKKLQNMLEEQLTKNMHLQKDLEVLSQEIVRLSKDANPAENSKATG</sequence>
<evidence type="ECO:0000313" key="4">
    <source>
        <dbReference type="Proteomes" id="UP000694701"/>
    </source>
</evidence>
<accession>A0A8C2JZH3</accession>
<dbReference type="GO" id="GO:0099158">
    <property type="term" value="P:regulation of recycling endosome localization within postsynapse"/>
    <property type="evidence" value="ECO:0007669"/>
    <property type="project" value="TreeGrafter"/>
</dbReference>
<dbReference type="InterPro" id="IPR026204">
    <property type="entry name" value="GRIPAP1"/>
</dbReference>
<dbReference type="GO" id="GO:0098998">
    <property type="term" value="C:extrinsic component of postsynaptic early endosome membrane"/>
    <property type="evidence" value="ECO:0007669"/>
    <property type="project" value="TreeGrafter"/>
</dbReference>
<protein>
    <submittedName>
        <fullName evidence="3">GRIP1 associated protein 1</fullName>
    </submittedName>
</protein>
<feature type="coiled-coil region" evidence="1">
    <location>
        <begin position="228"/>
        <end position="280"/>
    </location>
</feature>
<feature type="coiled-coil region" evidence="1">
    <location>
        <begin position="718"/>
        <end position="759"/>
    </location>
</feature>
<keyword evidence="1" id="KW-0175">Coiled coil</keyword>
<feature type="compositionally biased region" description="Polar residues" evidence="2">
    <location>
        <begin position="616"/>
        <end position="631"/>
    </location>
</feature>
<name>A0A8C2JZH3_CYPCA</name>